<proteinExistence type="predicted"/>
<comment type="caution">
    <text evidence="1">The sequence shown here is derived from an EMBL/GenBank/DDBJ whole genome shotgun (WGS) entry which is preliminary data.</text>
</comment>
<evidence type="ECO:0000313" key="2">
    <source>
        <dbReference type="Proteomes" id="UP000828941"/>
    </source>
</evidence>
<organism evidence="1 2">
    <name type="scientific">Bauhinia variegata</name>
    <name type="common">Purple orchid tree</name>
    <name type="synonym">Phanera variegata</name>
    <dbReference type="NCBI Taxonomy" id="167791"/>
    <lineage>
        <taxon>Eukaryota</taxon>
        <taxon>Viridiplantae</taxon>
        <taxon>Streptophyta</taxon>
        <taxon>Embryophyta</taxon>
        <taxon>Tracheophyta</taxon>
        <taxon>Spermatophyta</taxon>
        <taxon>Magnoliopsida</taxon>
        <taxon>eudicotyledons</taxon>
        <taxon>Gunneridae</taxon>
        <taxon>Pentapetalae</taxon>
        <taxon>rosids</taxon>
        <taxon>fabids</taxon>
        <taxon>Fabales</taxon>
        <taxon>Fabaceae</taxon>
        <taxon>Cercidoideae</taxon>
        <taxon>Cercideae</taxon>
        <taxon>Bauhiniinae</taxon>
        <taxon>Bauhinia</taxon>
    </lineage>
</organism>
<keyword evidence="2" id="KW-1185">Reference proteome</keyword>
<name>A0ACB9KSM7_BAUVA</name>
<reference evidence="1 2" key="1">
    <citation type="journal article" date="2022" name="DNA Res.">
        <title>Chromosomal-level genome assembly of the orchid tree Bauhinia variegata (Leguminosae; Cercidoideae) supports the allotetraploid origin hypothesis of Bauhinia.</title>
        <authorList>
            <person name="Zhong Y."/>
            <person name="Chen Y."/>
            <person name="Zheng D."/>
            <person name="Pang J."/>
            <person name="Liu Y."/>
            <person name="Luo S."/>
            <person name="Meng S."/>
            <person name="Qian L."/>
            <person name="Wei D."/>
            <person name="Dai S."/>
            <person name="Zhou R."/>
        </authorList>
    </citation>
    <scope>NUCLEOTIDE SEQUENCE [LARGE SCALE GENOMIC DNA]</scope>
    <source>
        <strain evidence="1">BV-YZ2020</strain>
    </source>
</reference>
<evidence type="ECO:0000313" key="1">
    <source>
        <dbReference type="EMBL" id="KAI4300349.1"/>
    </source>
</evidence>
<dbReference type="Proteomes" id="UP000828941">
    <property type="component" value="Chromosome 13"/>
</dbReference>
<accession>A0ACB9KSM7</accession>
<sequence>MAVPVRRNGLYDDDDDDGNDVGNLNALFEEEVLEELEPEEPDVPPYIRDLDDAAELDDIDAFRRALDNFPVNVTGVQLLLRRGANLEVKDADGNIALFYACKRGFTDIVRLILIRASDREQVKRVLDTVNPYGDTPLHLAAKGWNVDIFRLLLDYGASPTKINSQGKTPIESVTEHTYRRLMEAEVEAAAVARRC</sequence>
<gene>
    <name evidence="1" type="ORF">L6164_033737</name>
</gene>
<dbReference type="EMBL" id="CM039438">
    <property type="protein sequence ID" value="KAI4300349.1"/>
    <property type="molecule type" value="Genomic_DNA"/>
</dbReference>
<protein>
    <submittedName>
        <fullName evidence="1">Uncharacterized protein</fullName>
    </submittedName>
</protein>